<dbReference type="SMART" id="SM00046">
    <property type="entry name" value="DAGKc"/>
    <property type="match status" value="1"/>
</dbReference>
<sequence length="312" mass="33113">MEHILLIANASAGTHEQEALQAALSVLQELSDVRIESTKDAEDLDRVLRENDKSSVVVAGGDGSLHAVVNALAHQQRLDSTPLGLIPLGTGNDFARGVGIPLDPEEAARLIASGRTTPTDLIVDDTGLVVTNNAHLGVGAEASRAAQKWKPRLGRIGYALGALSAGYDPQFVRVTVTVDGREVVRRRRVAQVAIGNGSNVGGGTELIPGADPSDGELVVIVSRARGILRRFSYVARLRRGKHHLMKEVDRTTGSHVVVEGDPFYVITDGEISDEPTTRRTWDLKVGALEMYLPPKSDVAGDDAGATAADADD</sequence>
<keyword evidence="10" id="KW-0443">Lipid metabolism</keyword>
<evidence type="ECO:0000256" key="10">
    <source>
        <dbReference type="ARBA" id="ARBA00023098"/>
    </source>
</evidence>
<dbReference type="Pfam" id="PF00781">
    <property type="entry name" value="DAGK_cat"/>
    <property type="match status" value="1"/>
</dbReference>
<dbReference type="InterPro" id="IPR001206">
    <property type="entry name" value="Diacylglycerol_kinase_cat_dom"/>
</dbReference>
<keyword evidence="9" id="KW-0460">Magnesium</keyword>
<keyword evidence="11" id="KW-0594">Phospholipid biosynthesis</keyword>
<comment type="similarity">
    <text evidence="2">Belongs to the diacylglycerol/lipid kinase family.</text>
</comment>
<dbReference type="GO" id="GO:0005886">
    <property type="term" value="C:plasma membrane"/>
    <property type="evidence" value="ECO:0007669"/>
    <property type="project" value="TreeGrafter"/>
</dbReference>
<keyword evidence="4" id="KW-0808">Transferase</keyword>
<dbReference type="InterPro" id="IPR017438">
    <property type="entry name" value="ATP-NAD_kinase_N"/>
</dbReference>
<keyword evidence="3" id="KW-0444">Lipid biosynthesis</keyword>
<keyword evidence="8" id="KW-0067">ATP-binding</keyword>
<evidence type="ECO:0000256" key="3">
    <source>
        <dbReference type="ARBA" id="ARBA00022516"/>
    </source>
</evidence>
<dbReference type="AlphaFoldDB" id="A0A6J4MQF4"/>
<dbReference type="PANTHER" id="PTHR12358:SF106">
    <property type="entry name" value="LIPID KINASE YEGS"/>
    <property type="match status" value="1"/>
</dbReference>
<protein>
    <submittedName>
        <fullName evidence="14">Transcription regulator [contains diacylglycerol kinase catalytic domain]</fullName>
    </submittedName>
</protein>
<organism evidence="14">
    <name type="scientific">uncultured Nocardioidaceae bacterium</name>
    <dbReference type="NCBI Taxonomy" id="253824"/>
    <lineage>
        <taxon>Bacteria</taxon>
        <taxon>Bacillati</taxon>
        <taxon>Actinomycetota</taxon>
        <taxon>Actinomycetes</taxon>
        <taxon>Propionibacteriales</taxon>
        <taxon>Nocardioidaceae</taxon>
        <taxon>environmental samples</taxon>
    </lineage>
</organism>
<evidence type="ECO:0000256" key="8">
    <source>
        <dbReference type="ARBA" id="ARBA00022840"/>
    </source>
</evidence>
<dbReference type="EMBL" id="CADCUK010000018">
    <property type="protein sequence ID" value="CAA9361678.1"/>
    <property type="molecule type" value="Genomic_DNA"/>
</dbReference>
<keyword evidence="12" id="KW-1208">Phospholipid metabolism</keyword>
<reference evidence="14" key="1">
    <citation type="submission" date="2020-02" db="EMBL/GenBank/DDBJ databases">
        <authorList>
            <person name="Meier V. D."/>
        </authorList>
    </citation>
    <scope>NUCLEOTIDE SEQUENCE</scope>
    <source>
        <strain evidence="14">AVDCRST_MAG47</strain>
    </source>
</reference>
<evidence type="ECO:0000256" key="5">
    <source>
        <dbReference type="ARBA" id="ARBA00022723"/>
    </source>
</evidence>
<evidence type="ECO:0000256" key="6">
    <source>
        <dbReference type="ARBA" id="ARBA00022741"/>
    </source>
</evidence>
<evidence type="ECO:0000256" key="1">
    <source>
        <dbReference type="ARBA" id="ARBA00001946"/>
    </source>
</evidence>
<evidence type="ECO:0000256" key="9">
    <source>
        <dbReference type="ARBA" id="ARBA00022842"/>
    </source>
</evidence>
<dbReference type="InterPro" id="IPR045540">
    <property type="entry name" value="YegS/DAGK_C"/>
</dbReference>
<dbReference type="InterPro" id="IPR016064">
    <property type="entry name" value="NAD/diacylglycerol_kinase_sf"/>
</dbReference>
<dbReference type="GO" id="GO:0008654">
    <property type="term" value="P:phospholipid biosynthetic process"/>
    <property type="evidence" value="ECO:0007669"/>
    <property type="project" value="UniProtKB-KW"/>
</dbReference>
<name>A0A6J4MQF4_9ACTN</name>
<evidence type="ECO:0000256" key="11">
    <source>
        <dbReference type="ARBA" id="ARBA00023209"/>
    </source>
</evidence>
<keyword evidence="7 14" id="KW-0418">Kinase</keyword>
<dbReference type="GO" id="GO:0005524">
    <property type="term" value="F:ATP binding"/>
    <property type="evidence" value="ECO:0007669"/>
    <property type="project" value="UniProtKB-KW"/>
</dbReference>
<dbReference type="SUPFAM" id="SSF111331">
    <property type="entry name" value="NAD kinase/diacylglycerol kinase-like"/>
    <property type="match status" value="1"/>
</dbReference>
<evidence type="ECO:0000256" key="7">
    <source>
        <dbReference type="ARBA" id="ARBA00022777"/>
    </source>
</evidence>
<keyword evidence="6" id="KW-0547">Nucleotide-binding</keyword>
<feature type="domain" description="DAGKc" evidence="13">
    <location>
        <begin position="1"/>
        <end position="128"/>
    </location>
</feature>
<comment type="cofactor">
    <cofactor evidence="1">
        <name>Mg(2+)</name>
        <dbReference type="ChEBI" id="CHEBI:18420"/>
    </cofactor>
</comment>
<evidence type="ECO:0000259" key="13">
    <source>
        <dbReference type="PROSITE" id="PS50146"/>
    </source>
</evidence>
<dbReference type="GO" id="GO:0016301">
    <property type="term" value="F:kinase activity"/>
    <property type="evidence" value="ECO:0007669"/>
    <property type="project" value="UniProtKB-KW"/>
</dbReference>
<evidence type="ECO:0000256" key="4">
    <source>
        <dbReference type="ARBA" id="ARBA00022679"/>
    </source>
</evidence>
<gene>
    <name evidence="14" type="ORF">AVDCRST_MAG47-244</name>
</gene>
<dbReference type="Gene3D" id="3.40.50.10330">
    <property type="entry name" value="Probable inorganic polyphosphate/atp-NAD kinase, domain 1"/>
    <property type="match status" value="1"/>
</dbReference>
<accession>A0A6J4MQF4</accession>
<evidence type="ECO:0000256" key="12">
    <source>
        <dbReference type="ARBA" id="ARBA00023264"/>
    </source>
</evidence>
<dbReference type="Pfam" id="PF19279">
    <property type="entry name" value="YegS_C"/>
    <property type="match status" value="1"/>
</dbReference>
<dbReference type="InterPro" id="IPR050187">
    <property type="entry name" value="Lipid_Phosphate_FormReg"/>
</dbReference>
<dbReference type="PANTHER" id="PTHR12358">
    <property type="entry name" value="SPHINGOSINE KINASE"/>
    <property type="match status" value="1"/>
</dbReference>
<evidence type="ECO:0000256" key="2">
    <source>
        <dbReference type="ARBA" id="ARBA00005983"/>
    </source>
</evidence>
<dbReference type="Gene3D" id="2.60.200.40">
    <property type="match status" value="1"/>
</dbReference>
<dbReference type="InterPro" id="IPR005218">
    <property type="entry name" value="Diacylglycerol/lipid_kinase"/>
</dbReference>
<keyword evidence="5" id="KW-0479">Metal-binding</keyword>
<dbReference type="PROSITE" id="PS50146">
    <property type="entry name" value="DAGK"/>
    <property type="match status" value="1"/>
</dbReference>
<proteinExistence type="inferred from homology"/>
<evidence type="ECO:0000313" key="14">
    <source>
        <dbReference type="EMBL" id="CAA9361678.1"/>
    </source>
</evidence>
<dbReference type="NCBIfam" id="TIGR00147">
    <property type="entry name" value="YegS/Rv2252/BmrU family lipid kinase"/>
    <property type="match status" value="1"/>
</dbReference>
<dbReference type="GO" id="GO:0046872">
    <property type="term" value="F:metal ion binding"/>
    <property type="evidence" value="ECO:0007669"/>
    <property type="project" value="UniProtKB-KW"/>
</dbReference>